<comment type="caution">
    <text evidence="14">The sequence shown here is derived from an EMBL/GenBank/DDBJ whole genome shotgun (WGS) entry which is preliminary data.</text>
</comment>
<evidence type="ECO:0000256" key="4">
    <source>
        <dbReference type="ARBA" id="ARBA00022617"/>
    </source>
</evidence>
<feature type="domain" description="Cytochrome c" evidence="13">
    <location>
        <begin position="209"/>
        <end position="318"/>
    </location>
</feature>
<feature type="binding site" description="covalent" evidence="11">
    <location>
        <position position="227"/>
    </location>
    <ligand>
        <name>heme c</name>
        <dbReference type="ChEBI" id="CHEBI:61717"/>
        <label>2</label>
    </ligand>
</feature>
<evidence type="ECO:0000256" key="8">
    <source>
        <dbReference type="ARBA" id="ARBA00022982"/>
    </source>
</evidence>
<sequence>MKSRLVRAVLLILLVLFVGGAGLAGWLALAPGATDFIAGEPPIPLASYGGAPPTGMPRELAGASLVQKGEYLALAADCKACHTVPGGTAFAGGRAFTLPFGTLYTPNITPDKATGIGAWSDADFLRAVHRGIGRDGQRLYPAFPYGSYALLTDDDVLAIKAYLFSLAPVHREARPNTFAFPFNQRWTMAFWSAMFVPGSRFEPVARQSAQWNRGAYLVEAAAHCGECHTPRNIAFAMDTRRKFAGGQAEGWNAYNITADPDTGIGAWTADQLAGYLSSPHGSAAGIASGPMAEAVELSLSRLAPSDIQAMVAYLRTVSAIRDATLPKAAGPASESAQAGAPDHPIGKRIFEGACASCHAWNGAGALVTQATLTGKRAVNDPSAMNVVKVVLAGSTDAGSDRPAMPGFAGSLSDAEVAEVANYVTERFGAAPSRVTGRDVEKLRAD</sequence>
<dbReference type="RefSeq" id="WP_275683154.1">
    <property type="nucleotide sequence ID" value="NZ_JAJLJH010000003.1"/>
</dbReference>
<name>A0A9X2C0A0_9BURK</name>
<keyword evidence="9 12" id="KW-0408">Iron</keyword>
<evidence type="ECO:0000256" key="6">
    <source>
        <dbReference type="ARBA" id="ARBA00022729"/>
    </source>
</evidence>
<feature type="binding site" description="covalent" evidence="11">
    <location>
        <position position="354"/>
    </location>
    <ligand>
        <name>heme c</name>
        <dbReference type="ChEBI" id="CHEBI:61717"/>
        <label>3</label>
    </ligand>
</feature>
<evidence type="ECO:0000313" key="14">
    <source>
        <dbReference type="EMBL" id="MCK9687122.1"/>
    </source>
</evidence>
<feature type="domain" description="Cytochrome c" evidence="13">
    <location>
        <begin position="341"/>
        <end position="427"/>
    </location>
</feature>
<feature type="binding site" description="covalent" evidence="11">
    <location>
        <position position="357"/>
    </location>
    <ligand>
        <name>heme c</name>
        <dbReference type="ChEBI" id="CHEBI:61717"/>
        <label>3</label>
    </ligand>
</feature>
<dbReference type="GO" id="GO:0005886">
    <property type="term" value="C:plasma membrane"/>
    <property type="evidence" value="ECO:0007669"/>
    <property type="project" value="UniProtKB-SubCell"/>
</dbReference>
<keyword evidence="10" id="KW-0472">Membrane</keyword>
<dbReference type="Pfam" id="PF00034">
    <property type="entry name" value="Cytochrom_C"/>
    <property type="match status" value="2"/>
</dbReference>
<evidence type="ECO:0000256" key="11">
    <source>
        <dbReference type="PIRSR" id="PIRSR000018-50"/>
    </source>
</evidence>
<dbReference type="AlphaFoldDB" id="A0A9X2C0A0"/>
<feature type="domain" description="Cytochrome c" evidence="13">
    <location>
        <begin position="64"/>
        <end position="167"/>
    </location>
</feature>
<evidence type="ECO:0000256" key="9">
    <source>
        <dbReference type="ARBA" id="ARBA00023004"/>
    </source>
</evidence>
<evidence type="ECO:0000256" key="7">
    <source>
        <dbReference type="ARBA" id="ARBA00022737"/>
    </source>
</evidence>
<dbReference type="GO" id="GO:0020037">
    <property type="term" value="F:heme binding"/>
    <property type="evidence" value="ECO:0007669"/>
    <property type="project" value="InterPro"/>
</dbReference>
<dbReference type="SUPFAM" id="SSF46626">
    <property type="entry name" value="Cytochrome c"/>
    <property type="match status" value="3"/>
</dbReference>
<dbReference type="Proteomes" id="UP001139353">
    <property type="component" value="Unassembled WGS sequence"/>
</dbReference>
<dbReference type="GO" id="GO:0005506">
    <property type="term" value="F:iron ion binding"/>
    <property type="evidence" value="ECO:0007669"/>
    <property type="project" value="InterPro"/>
</dbReference>
<evidence type="ECO:0000313" key="15">
    <source>
        <dbReference type="Proteomes" id="UP001139353"/>
    </source>
</evidence>
<feature type="binding site" description="covalent" evidence="11">
    <location>
        <position position="81"/>
    </location>
    <ligand>
        <name>heme c</name>
        <dbReference type="ChEBI" id="CHEBI:61717"/>
        <label>1</label>
    </ligand>
</feature>
<feature type="binding site" description="axial binding residue" evidence="12">
    <location>
        <position position="358"/>
    </location>
    <ligand>
        <name>heme c</name>
        <dbReference type="ChEBI" id="CHEBI:61717"/>
        <label>3</label>
    </ligand>
    <ligandPart>
        <name>Fe</name>
        <dbReference type="ChEBI" id="CHEBI:18248"/>
    </ligandPart>
</feature>
<accession>A0A9X2C0A0</accession>
<feature type="binding site" description="covalent" evidence="11">
    <location>
        <position position="224"/>
    </location>
    <ligand>
        <name>heme c</name>
        <dbReference type="ChEBI" id="CHEBI:61717"/>
        <label>2</label>
    </ligand>
</feature>
<keyword evidence="2" id="KW-0813">Transport</keyword>
<dbReference type="PANTHER" id="PTHR35008">
    <property type="entry name" value="BLL4482 PROTEIN-RELATED"/>
    <property type="match status" value="1"/>
</dbReference>
<dbReference type="InterPro" id="IPR051459">
    <property type="entry name" value="Cytochrome_c-type_DH"/>
</dbReference>
<keyword evidence="8" id="KW-0249">Electron transport</keyword>
<evidence type="ECO:0000256" key="1">
    <source>
        <dbReference type="ARBA" id="ARBA00004236"/>
    </source>
</evidence>
<dbReference type="Gene3D" id="1.10.760.10">
    <property type="entry name" value="Cytochrome c-like domain"/>
    <property type="match status" value="3"/>
</dbReference>
<keyword evidence="15" id="KW-1185">Reference proteome</keyword>
<dbReference type="InterPro" id="IPR014353">
    <property type="entry name" value="Membr-bd_ADH_cyt_c"/>
</dbReference>
<dbReference type="PIRSF" id="PIRSF000018">
    <property type="entry name" value="Mb_ADH_cyt_c"/>
    <property type="match status" value="1"/>
</dbReference>
<feature type="binding site" description="axial binding residue" evidence="12">
    <location>
        <position position="82"/>
    </location>
    <ligand>
        <name>heme c</name>
        <dbReference type="ChEBI" id="CHEBI:61717"/>
        <label>1</label>
    </ligand>
    <ligandPart>
        <name>Fe</name>
        <dbReference type="ChEBI" id="CHEBI:18248"/>
    </ligandPart>
</feature>
<keyword evidence="7" id="KW-0677">Repeat</keyword>
<keyword evidence="5 12" id="KW-0479">Metal-binding</keyword>
<evidence type="ECO:0000256" key="2">
    <source>
        <dbReference type="ARBA" id="ARBA00022448"/>
    </source>
</evidence>
<dbReference type="EMBL" id="JAJLJH010000003">
    <property type="protein sequence ID" value="MCK9687122.1"/>
    <property type="molecule type" value="Genomic_DNA"/>
</dbReference>
<dbReference type="InterPro" id="IPR008168">
    <property type="entry name" value="Cyt_C_IC"/>
</dbReference>
<reference evidence="14" key="1">
    <citation type="submission" date="2021-11" db="EMBL/GenBank/DDBJ databases">
        <title>BS-T2-15 a new species belonging to the Comamonadaceae family isolated from the soil of a French oak forest.</title>
        <authorList>
            <person name="Mieszkin S."/>
            <person name="Alain K."/>
        </authorList>
    </citation>
    <scope>NUCLEOTIDE SEQUENCE</scope>
    <source>
        <strain evidence="14">BS-T2-15</strain>
    </source>
</reference>
<dbReference type="GO" id="GO:0016614">
    <property type="term" value="F:oxidoreductase activity, acting on CH-OH group of donors"/>
    <property type="evidence" value="ECO:0007669"/>
    <property type="project" value="InterPro"/>
</dbReference>
<dbReference type="InterPro" id="IPR009056">
    <property type="entry name" value="Cyt_c-like_dom"/>
</dbReference>
<evidence type="ECO:0000256" key="10">
    <source>
        <dbReference type="ARBA" id="ARBA00023136"/>
    </source>
</evidence>
<keyword evidence="6" id="KW-0732">Signal</keyword>
<dbReference type="PANTHER" id="PTHR35008:SF8">
    <property type="entry name" value="ALCOHOL DEHYDROGENASE CYTOCHROME C SUBUNIT"/>
    <property type="match status" value="1"/>
</dbReference>
<comment type="cofactor">
    <cofactor evidence="11">
        <name>heme c</name>
        <dbReference type="ChEBI" id="CHEBI:61717"/>
    </cofactor>
    <text evidence="11">Binds 3 heme c groups covalently per subunit.</text>
</comment>
<gene>
    <name evidence="14" type="ORF">LPC04_15530</name>
</gene>
<proteinExistence type="predicted"/>
<evidence type="ECO:0000256" key="5">
    <source>
        <dbReference type="ARBA" id="ARBA00022723"/>
    </source>
</evidence>
<feature type="binding site" description="axial binding residue" evidence="12">
    <location>
        <position position="228"/>
    </location>
    <ligand>
        <name>heme c</name>
        <dbReference type="ChEBI" id="CHEBI:61717"/>
        <label>2</label>
    </ligand>
    <ligandPart>
        <name>Fe</name>
        <dbReference type="ChEBI" id="CHEBI:18248"/>
    </ligandPart>
</feature>
<organism evidence="14 15">
    <name type="scientific">Scleromatobacter humisilvae</name>
    <dbReference type="NCBI Taxonomy" id="2897159"/>
    <lineage>
        <taxon>Bacteria</taxon>
        <taxon>Pseudomonadati</taxon>
        <taxon>Pseudomonadota</taxon>
        <taxon>Betaproteobacteria</taxon>
        <taxon>Burkholderiales</taxon>
        <taxon>Sphaerotilaceae</taxon>
        <taxon>Scleromatobacter</taxon>
    </lineage>
</organism>
<keyword evidence="4 11" id="KW-0349">Heme</keyword>
<comment type="subcellular location">
    <subcellularLocation>
        <location evidence="1">Cell membrane</location>
    </subcellularLocation>
</comment>
<dbReference type="PROSITE" id="PS51007">
    <property type="entry name" value="CYTC"/>
    <property type="match status" value="3"/>
</dbReference>
<protein>
    <submittedName>
        <fullName evidence="14">C-type cytochrome</fullName>
    </submittedName>
</protein>
<dbReference type="InterPro" id="IPR036909">
    <property type="entry name" value="Cyt_c-like_dom_sf"/>
</dbReference>
<evidence type="ECO:0000256" key="12">
    <source>
        <dbReference type="PIRSR" id="PIRSR000018-51"/>
    </source>
</evidence>
<dbReference type="GO" id="GO:0009055">
    <property type="term" value="F:electron transfer activity"/>
    <property type="evidence" value="ECO:0007669"/>
    <property type="project" value="InterPro"/>
</dbReference>
<keyword evidence="3" id="KW-1003">Cell membrane</keyword>
<dbReference type="PRINTS" id="PR00605">
    <property type="entry name" value="CYTCHROMECIC"/>
</dbReference>
<evidence type="ECO:0000259" key="13">
    <source>
        <dbReference type="PROSITE" id="PS51007"/>
    </source>
</evidence>
<feature type="binding site" description="covalent" evidence="11">
    <location>
        <position position="78"/>
    </location>
    <ligand>
        <name>heme c</name>
        <dbReference type="ChEBI" id="CHEBI:61717"/>
        <label>1</label>
    </ligand>
</feature>
<evidence type="ECO:0000256" key="3">
    <source>
        <dbReference type="ARBA" id="ARBA00022475"/>
    </source>
</evidence>